<dbReference type="Pfam" id="PF00561">
    <property type="entry name" value="Abhydrolase_1"/>
    <property type="match status" value="1"/>
</dbReference>
<dbReference type="PANTHER" id="PTHR43689:SF14">
    <property type="entry name" value="LYSOPHOSPHOLIPASE BODYGUARD 4-RELATED"/>
    <property type="match status" value="1"/>
</dbReference>
<proteinExistence type="predicted"/>
<protein>
    <recommendedName>
        <fullName evidence="1">AB hydrolase-1 domain-containing protein</fullName>
    </recommendedName>
</protein>
<dbReference type="EMBL" id="JBBPBN010000028">
    <property type="protein sequence ID" value="KAK9006804.1"/>
    <property type="molecule type" value="Genomic_DNA"/>
</dbReference>
<dbReference type="InterPro" id="IPR000073">
    <property type="entry name" value="AB_hydrolase_1"/>
</dbReference>
<reference evidence="2 3" key="1">
    <citation type="journal article" date="2024" name="G3 (Bethesda)">
        <title>Genome assembly of Hibiscus sabdariffa L. provides insights into metabolisms of medicinal natural products.</title>
        <authorList>
            <person name="Kim T."/>
        </authorList>
    </citation>
    <scope>NUCLEOTIDE SEQUENCE [LARGE SCALE GENOMIC DNA]</scope>
    <source>
        <strain evidence="2">TK-2024</strain>
        <tissue evidence="2">Old leaves</tissue>
    </source>
</reference>
<dbReference type="Proteomes" id="UP001396334">
    <property type="component" value="Unassembled WGS sequence"/>
</dbReference>
<evidence type="ECO:0000259" key="1">
    <source>
        <dbReference type="Pfam" id="PF00561"/>
    </source>
</evidence>
<comment type="caution">
    <text evidence="2">The sequence shown here is derived from an EMBL/GenBank/DDBJ whole genome shotgun (WGS) entry which is preliminary data.</text>
</comment>
<feature type="domain" description="AB hydrolase-1" evidence="1">
    <location>
        <begin position="4"/>
        <end position="247"/>
    </location>
</feature>
<organism evidence="2 3">
    <name type="scientific">Hibiscus sabdariffa</name>
    <name type="common">roselle</name>
    <dbReference type="NCBI Taxonomy" id="183260"/>
    <lineage>
        <taxon>Eukaryota</taxon>
        <taxon>Viridiplantae</taxon>
        <taxon>Streptophyta</taxon>
        <taxon>Embryophyta</taxon>
        <taxon>Tracheophyta</taxon>
        <taxon>Spermatophyta</taxon>
        <taxon>Magnoliopsida</taxon>
        <taxon>eudicotyledons</taxon>
        <taxon>Gunneridae</taxon>
        <taxon>Pentapetalae</taxon>
        <taxon>rosids</taxon>
        <taxon>malvids</taxon>
        <taxon>Malvales</taxon>
        <taxon>Malvaceae</taxon>
        <taxon>Malvoideae</taxon>
        <taxon>Hibiscus</taxon>
    </lineage>
</organism>
<keyword evidence="3" id="KW-1185">Reference proteome</keyword>
<gene>
    <name evidence="2" type="ORF">V6N11_019135</name>
</gene>
<dbReference type="InterPro" id="IPR029058">
    <property type="entry name" value="AB_hydrolase_fold"/>
</dbReference>
<dbReference type="SUPFAM" id="SSF53474">
    <property type="entry name" value="alpha/beta-Hydrolases"/>
    <property type="match status" value="1"/>
</dbReference>
<dbReference type="Gene3D" id="3.40.50.1820">
    <property type="entry name" value="alpha/beta hydrolase"/>
    <property type="match status" value="1"/>
</dbReference>
<name>A0ABR2R216_9ROSI</name>
<evidence type="ECO:0000313" key="2">
    <source>
        <dbReference type="EMBL" id="KAK9006804.1"/>
    </source>
</evidence>
<evidence type="ECO:0000313" key="3">
    <source>
        <dbReference type="Proteomes" id="UP001396334"/>
    </source>
</evidence>
<sequence>MLSSSSFWTKTVFPKLSEPNKSKEYNMFAVDLLGYGKSPKPWDNLYTLKDHVEWIEKSVISEFQLNSFHLVAHSMGCIIGLALAAKHSKSLKSITLVAPPYFPSKDGVEFTAMNWLTPKRLWPPVAFISSIMAWYEHLGRCVCLLVCRNHRTWEALLRRLTGSRDLNFIVLDLTKHTHHSGWHTTHNVLYRGVKDMDKNLEILIKLRKKVHVIVGSRDKTVPPDCGQNMKNKFPDVELLSIPNAGHRSVVFSRENEFSHNLFHIWNNAASHHIHQA</sequence>
<dbReference type="PANTHER" id="PTHR43689">
    <property type="entry name" value="HYDROLASE"/>
    <property type="match status" value="1"/>
</dbReference>
<accession>A0ABR2R216</accession>